<dbReference type="OrthoDB" id="5396211at2"/>
<dbReference type="Gene3D" id="1.20.1270.360">
    <property type="match status" value="1"/>
</dbReference>
<dbReference type="AlphaFoldDB" id="A0A6L6Q6T4"/>
<comment type="caution">
    <text evidence="1">The sequence shown here is derived from an EMBL/GenBank/DDBJ whole genome shotgun (WGS) entry which is preliminary data.</text>
</comment>
<dbReference type="Pfam" id="PF03860">
    <property type="entry name" value="Csp"/>
    <property type="match status" value="1"/>
</dbReference>
<accession>A0A6L6Q6T4</accession>
<dbReference type="PANTHER" id="PTHR37310">
    <property type="entry name" value="CYTOPLASMIC PROTEIN-RELATED"/>
    <property type="match status" value="1"/>
</dbReference>
<dbReference type="Proteomes" id="UP000484015">
    <property type="component" value="Unassembled WGS sequence"/>
</dbReference>
<evidence type="ECO:0000313" key="1">
    <source>
        <dbReference type="EMBL" id="MTW04822.1"/>
    </source>
</evidence>
<dbReference type="InterPro" id="IPR005560">
    <property type="entry name" value="Csp_YhjQ"/>
</dbReference>
<organism evidence="1 2">
    <name type="scientific">Pseudoduganella ginsengisoli</name>
    <dbReference type="NCBI Taxonomy" id="1462440"/>
    <lineage>
        <taxon>Bacteria</taxon>
        <taxon>Pseudomonadati</taxon>
        <taxon>Pseudomonadota</taxon>
        <taxon>Betaproteobacteria</taxon>
        <taxon>Burkholderiales</taxon>
        <taxon>Oxalobacteraceae</taxon>
        <taxon>Telluria group</taxon>
        <taxon>Pseudoduganella</taxon>
    </lineage>
</organism>
<protein>
    <submittedName>
        <fullName evidence="1">Four-helix bundle copper-binding protein</fullName>
    </submittedName>
</protein>
<sequence length="123" mass="13125">MNHFYSSCIEACHDCMRACDYCAQACLAEPNAAQLAHCIKLDIDCSALCSLAAGAMGRNSVFIDEICALCAAACDLCAEECEQHPMAHCQDCAIACRRCAEQCQRMVRSASGAATAELLRGAH</sequence>
<keyword evidence="2" id="KW-1185">Reference proteome</keyword>
<evidence type="ECO:0000313" key="2">
    <source>
        <dbReference type="Proteomes" id="UP000484015"/>
    </source>
</evidence>
<gene>
    <name evidence="1" type="ORF">GM668_22355</name>
</gene>
<dbReference type="EMBL" id="WNLA01000018">
    <property type="protein sequence ID" value="MTW04822.1"/>
    <property type="molecule type" value="Genomic_DNA"/>
</dbReference>
<dbReference type="CDD" id="cd08026">
    <property type="entry name" value="DUF326"/>
    <property type="match status" value="1"/>
</dbReference>
<proteinExistence type="predicted"/>
<dbReference type="RefSeq" id="WP_155441178.1">
    <property type="nucleotide sequence ID" value="NZ_WNLA01000018.1"/>
</dbReference>
<name>A0A6L6Q6T4_9BURK</name>
<dbReference type="InterPro" id="IPR044543">
    <property type="entry name" value="YHJQ-like"/>
</dbReference>
<dbReference type="PANTHER" id="PTHR37310:SF1">
    <property type="entry name" value="CYTOPLASMIC PROTEIN"/>
    <property type="match status" value="1"/>
</dbReference>
<reference evidence="1 2" key="1">
    <citation type="submission" date="2019-11" db="EMBL/GenBank/DDBJ databases">
        <title>Type strains purchased from KCTC, JCM and DSMZ.</title>
        <authorList>
            <person name="Lu H."/>
        </authorList>
    </citation>
    <scope>NUCLEOTIDE SEQUENCE [LARGE SCALE GENOMIC DNA]</scope>
    <source>
        <strain evidence="1 2">KCTC 42409</strain>
    </source>
</reference>